<proteinExistence type="predicted"/>
<feature type="non-terminal residue" evidence="1">
    <location>
        <position position="58"/>
    </location>
</feature>
<evidence type="ECO:0000313" key="1">
    <source>
        <dbReference type="EMBL" id="CAB4155859.1"/>
    </source>
</evidence>
<protein>
    <submittedName>
        <fullName evidence="1">Uncharacterized protein</fullName>
    </submittedName>
</protein>
<dbReference type="EMBL" id="LR796627">
    <property type="protein sequence ID" value="CAB4155859.1"/>
    <property type="molecule type" value="Genomic_DNA"/>
</dbReference>
<name>A0A6J5N9S5_9CAUD</name>
<sequence>MNQCVPQRINILLPPNNKTNRLNSDSYDVNIGLDITHIHPIRANVSQNKHTFFYTSEK</sequence>
<organism evidence="1">
    <name type="scientific">uncultured Caudovirales phage</name>
    <dbReference type="NCBI Taxonomy" id="2100421"/>
    <lineage>
        <taxon>Viruses</taxon>
        <taxon>Duplodnaviria</taxon>
        <taxon>Heunggongvirae</taxon>
        <taxon>Uroviricota</taxon>
        <taxon>Caudoviricetes</taxon>
        <taxon>Peduoviridae</taxon>
        <taxon>Maltschvirus</taxon>
        <taxon>Maltschvirus maltsch</taxon>
    </lineage>
</organism>
<gene>
    <name evidence="1" type="ORF">UFOVP660_29</name>
</gene>
<reference evidence="1" key="1">
    <citation type="submission" date="2020-04" db="EMBL/GenBank/DDBJ databases">
        <authorList>
            <person name="Chiriac C."/>
            <person name="Salcher M."/>
            <person name="Ghai R."/>
            <person name="Kavagutti S V."/>
        </authorList>
    </citation>
    <scope>NUCLEOTIDE SEQUENCE</scope>
</reference>
<accession>A0A6J5N9S5</accession>